<evidence type="ECO:0000313" key="5">
    <source>
        <dbReference type="Proteomes" id="UP000826195"/>
    </source>
</evidence>
<accession>A0AAV7HDD5</accession>
<keyword evidence="1" id="KW-0175">Coiled coil</keyword>
<evidence type="ECO:0000256" key="1">
    <source>
        <dbReference type="SAM" id="Coils"/>
    </source>
</evidence>
<organism evidence="4 5">
    <name type="scientific">Cotesia glomerata</name>
    <name type="common">Lepidopteran parasitic wasp</name>
    <name type="synonym">Apanteles glomeratus</name>
    <dbReference type="NCBI Taxonomy" id="32391"/>
    <lineage>
        <taxon>Eukaryota</taxon>
        <taxon>Metazoa</taxon>
        <taxon>Ecdysozoa</taxon>
        <taxon>Arthropoda</taxon>
        <taxon>Hexapoda</taxon>
        <taxon>Insecta</taxon>
        <taxon>Pterygota</taxon>
        <taxon>Neoptera</taxon>
        <taxon>Endopterygota</taxon>
        <taxon>Hymenoptera</taxon>
        <taxon>Apocrita</taxon>
        <taxon>Ichneumonoidea</taxon>
        <taxon>Braconidae</taxon>
        <taxon>Microgastrinae</taxon>
        <taxon>Cotesia</taxon>
    </lineage>
</organism>
<feature type="region of interest" description="Disordered" evidence="2">
    <location>
        <begin position="194"/>
        <end position="261"/>
    </location>
</feature>
<sequence>MVENFQVGKEYPADQLQFHKDLDAYEQQTKHKFFSYDMRTMSAVQKRYSKKMENSSWQLYEANFRCIRGKKKHLSQDKNVKYCPVELIIRMDSERNAFVVKKWKHQHNHGLSKIKERKKSWEEKFMERMSEKKKERTGKNKKKTLEKSIVDEYLKVLSEYIINNPNNLQEKLNLIKLSGEKIAEIDGKKDQIIFPKVDSSGDEEENLSGTENEESTNEEEEIEVNGTENITEPGKQIDSEAEKLTRRDKKKNEEGKKEEKKRKQKQIKEVICWFQSYLTGRSQSTLDIDFTPSKEIEEKNEKKRKLTVPEEEPIEEIKKVRDEDIKAKKRAKETDQNDNFSNAEIMWHENTKSDLSITENQITVENLVQILIKEEVWKEWKEGYVIKLEDLKEINDEIKNYLRENVIVAEELEKMVTTEVLQSIYYAIKNGAV</sequence>
<feature type="compositionally biased region" description="Basic and acidic residues" evidence="2">
    <location>
        <begin position="235"/>
        <end position="258"/>
    </location>
</feature>
<feature type="domain" description="ZSWIM3 N-terminal" evidence="3">
    <location>
        <begin position="17"/>
        <end position="109"/>
    </location>
</feature>
<feature type="coiled-coil region" evidence="1">
    <location>
        <begin position="384"/>
        <end position="411"/>
    </location>
</feature>
<dbReference type="InterPro" id="IPR048325">
    <property type="entry name" value="ZSWIM3_N"/>
</dbReference>
<name>A0AAV7HDD5_COTGL</name>
<dbReference type="Proteomes" id="UP000826195">
    <property type="component" value="Unassembled WGS sequence"/>
</dbReference>
<dbReference type="EMBL" id="JAHXZJ010002982">
    <property type="protein sequence ID" value="KAH0535184.1"/>
    <property type="molecule type" value="Genomic_DNA"/>
</dbReference>
<feature type="compositionally biased region" description="Acidic residues" evidence="2">
    <location>
        <begin position="200"/>
        <end position="223"/>
    </location>
</feature>
<evidence type="ECO:0000313" key="4">
    <source>
        <dbReference type="EMBL" id="KAH0535184.1"/>
    </source>
</evidence>
<proteinExistence type="predicted"/>
<comment type="caution">
    <text evidence="4">The sequence shown here is derived from an EMBL/GenBank/DDBJ whole genome shotgun (WGS) entry which is preliminary data.</text>
</comment>
<evidence type="ECO:0000259" key="3">
    <source>
        <dbReference type="Pfam" id="PF21599"/>
    </source>
</evidence>
<keyword evidence="5" id="KW-1185">Reference proteome</keyword>
<gene>
    <name evidence="4" type="ORF">KQX54_014666</name>
</gene>
<reference evidence="4 5" key="1">
    <citation type="journal article" date="2021" name="J. Hered.">
        <title>A chromosome-level genome assembly of the parasitoid wasp, Cotesia glomerata (Hymenoptera: Braconidae).</title>
        <authorList>
            <person name="Pinto B.J."/>
            <person name="Weis J.J."/>
            <person name="Gamble T."/>
            <person name="Ode P.J."/>
            <person name="Paul R."/>
            <person name="Zaspel J.M."/>
        </authorList>
    </citation>
    <scope>NUCLEOTIDE SEQUENCE [LARGE SCALE GENOMIC DNA]</scope>
    <source>
        <strain evidence="4">CgM1</strain>
    </source>
</reference>
<dbReference type="AlphaFoldDB" id="A0AAV7HDD5"/>
<evidence type="ECO:0000256" key="2">
    <source>
        <dbReference type="SAM" id="MobiDB-lite"/>
    </source>
</evidence>
<protein>
    <recommendedName>
        <fullName evidence="3">ZSWIM3 N-terminal domain-containing protein</fullName>
    </recommendedName>
</protein>
<dbReference type="Pfam" id="PF21599">
    <property type="entry name" value="ZSWIM3_N"/>
    <property type="match status" value="1"/>
</dbReference>